<dbReference type="PANTHER" id="PTHR22642">
    <property type="entry name" value="IMIDAZOLONEPROPIONASE"/>
    <property type="match status" value="1"/>
</dbReference>
<dbReference type="GO" id="GO:0016810">
    <property type="term" value="F:hydrolase activity, acting on carbon-nitrogen (but not peptide) bonds"/>
    <property type="evidence" value="ECO:0007669"/>
    <property type="project" value="InterPro"/>
</dbReference>
<dbReference type="CDD" id="cd01300">
    <property type="entry name" value="YtcJ_like"/>
    <property type="match status" value="1"/>
</dbReference>
<dbReference type="InterPro" id="IPR032466">
    <property type="entry name" value="Metal_Hydrolase"/>
</dbReference>
<proteinExistence type="predicted"/>
<sequence>MSQLLRKTKDEPKYEPLANVSTNRWWIVLLVMLTSLSLTASEFGPALVAFFVPRDYTLCSRSRDIYTVDENQPRVECIAVRGSWILDAGDQVDIQRRWSEGRQSKLCLPVVHRCLFRGTLNIIHVKPGSIIVPGLADAHAHVLEYGFKMQLQLDGSKSIDEVISRLKSYIEAHPDIRDDSSRWIEGMGWDQTKWPGAQFPTANDFDREPLLRGRPIALVRVDGHASWVSSRVLESMGELPDEVEGGSIVRYANGKPTGVMVDNAISLIPRPPLSESRAREYFDLTMKDALAHGLTSIHDADSSPEALSLFKKLAETGKLPIRLYAMGNVKSDDYWGSKIPRLLHYGKHGRLNVRSVKLYADGALGSWGAALLAPYSDKSETSGFMLSTPQALAALVKQFWKDGWQVNIHCIGDRANKVVLDIFENILEGHGVENLSEWRPRIEHAQILQVRDLERAGRLGVIMSVQPTHATSDMWYAESRLGPERLKDAYAYHTQLQASSSKILPLGSDFPIEGVNPLLGFYAAVSRLSVDGESPHGKGGWYPEQRLTRAQALKGMTLDAAYASFAENELGSLTPGKKADFVILDRDIMTVPFSEILSAKVQATVVDGSVAYGSL</sequence>
<evidence type="ECO:0000313" key="3">
    <source>
        <dbReference type="EMBL" id="KIM90063.1"/>
    </source>
</evidence>
<keyword evidence="4" id="KW-1185">Reference proteome</keyword>
<dbReference type="Pfam" id="PF07969">
    <property type="entry name" value="Amidohydro_3"/>
    <property type="match status" value="1"/>
</dbReference>
<evidence type="ECO:0000256" key="1">
    <source>
        <dbReference type="SAM" id="Phobius"/>
    </source>
</evidence>
<dbReference type="Gene3D" id="3.10.310.70">
    <property type="match status" value="1"/>
</dbReference>
<dbReference type="OrthoDB" id="3501663at2759"/>
<evidence type="ECO:0000259" key="2">
    <source>
        <dbReference type="Pfam" id="PF07969"/>
    </source>
</evidence>
<reference evidence="3 4" key="1">
    <citation type="submission" date="2014-04" db="EMBL/GenBank/DDBJ databases">
        <authorList>
            <consortium name="DOE Joint Genome Institute"/>
            <person name="Kuo A."/>
            <person name="Tarkka M."/>
            <person name="Buscot F."/>
            <person name="Kohler A."/>
            <person name="Nagy L.G."/>
            <person name="Floudas D."/>
            <person name="Copeland A."/>
            <person name="Barry K.W."/>
            <person name="Cichocki N."/>
            <person name="Veneault-Fourrey C."/>
            <person name="LaButti K."/>
            <person name="Lindquist E.A."/>
            <person name="Lipzen A."/>
            <person name="Lundell T."/>
            <person name="Morin E."/>
            <person name="Murat C."/>
            <person name="Sun H."/>
            <person name="Tunlid A."/>
            <person name="Henrissat B."/>
            <person name="Grigoriev I.V."/>
            <person name="Hibbett D.S."/>
            <person name="Martin F."/>
            <person name="Nordberg H.P."/>
            <person name="Cantor M.N."/>
            <person name="Hua S.X."/>
        </authorList>
    </citation>
    <scope>NUCLEOTIDE SEQUENCE [LARGE SCALE GENOMIC DNA]</scope>
    <source>
        <strain evidence="3 4">F 1598</strain>
    </source>
</reference>
<dbReference type="AlphaFoldDB" id="A0A0C3BU35"/>
<dbReference type="Gene3D" id="3.20.20.140">
    <property type="entry name" value="Metal-dependent hydrolases"/>
    <property type="match status" value="1"/>
</dbReference>
<name>A0A0C3BU35_PILCF</name>
<dbReference type="STRING" id="765440.A0A0C3BU35"/>
<dbReference type="InParanoid" id="A0A0C3BU35"/>
<dbReference type="Gene3D" id="2.30.40.10">
    <property type="entry name" value="Urease, subunit C, domain 1"/>
    <property type="match status" value="1"/>
</dbReference>
<dbReference type="SUPFAM" id="SSF51556">
    <property type="entry name" value="Metallo-dependent hydrolases"/>
    <property type="match status" value="1"/>
</dbReference>
<dbReference type="PANTHER" id="PTHR22642:SF2">
    <property type="entry name" value="PROTEIN LONG AFTER FAR-RED 3"/>
    <property type="match status" value="1"/>
</dbReference>
<feature type="transmembrane region" description="Helical" evidence="1">
    <location>
        <begin position="25"/>
        <end position="52"/>
    </location>
</feature>
<feature type="domain" description="Amidohydrolase 3" evidence="2">
    <location>
        <begin position="128"/>
        <end position="612"/>
    </location>
</feature>
<reference evidence="4" key="2">
    <citation type="submission" date="2015-01" db="EMBL/GenBank/DDBJ databases">
        <title>Evolutionary Origins and Diversification of the Mycorrhizal Mutualists.</title>
        <authorList>
            <consortium name="DOE Joint Genome Institute"/>
            <consortium name="Mycorrhizal Genomics Consortium"/>
            <person name="Kohler A."/>
            <person name="Kuo A."/>
            <person name="Nagy L.G."/>
            <person name="Floudas D."/>
            <person name="Copeland A."/>
            <person name="Barry K.W."/>
            <person name="Cichocki N."/>
            <person name="Veneault-Fourrey C."/>
            <person name="LaButti K."/>
            <person name="Lindquist E.A."/>
            <person name="Lipzen A."/>
            <person name="Lundell T."/>
            <person name="Morin E."/>
            <person name="Murat C."/>
            <person name="Riley R."/>
            <person name="Ohm R."/>
            <person name="Sun H."/>
            <person name="Tunlid A."/>
            <person name="Henrissat B."/>
            <person name="Grigoriev I.V."/>
            <person name="Hibbett D.S."/>
            <person name="Martin F."/>
        </authorList>
    </citation>
    <scope>NUCLEOTIDE SEQUENCE [LARGE SCALE GENOMIC DNA]</scope>
    <source>
        <strain evidence="4">F 1598</strain>
    </source>
</reference>
<gene>
    <name evidence="3" type="ORF">PILCRDRAFT_2295</name>
</gene>
<dbReference type="InterPro" id="IPR013108">
    <property type="entry name" value="Amidohydro_3"/>
</dbReference>
<dbReference type="InterPro" id="IPR033932">
    <property type="entry name" value="YtcJ-like"/>
</dbReference>
<dbReference type="HOGENOM" id="CLU_009942_1_1_1"/>
<keyword evidence="1" id="KW-0472">Membrane</keyword>
<evidence type="ECO:0000313" key="4">
    <source>
        <dbReference type="Proteomes" id="UP000054166"/>
    </source>
</evidence>
<dbReference type="Proteomes" id="UP000054166">
    <property type="component" value="Unassembled WGS sequence"/>
</dbReference>
<organism evidence="3 4">
    <name type="scientific">Piloderma croceum (strain F 1598)</name>
    <dbReference type="NCBI Taxonomy" id="765440"/>
    <lineage>
        <taxon>Eukaryota</taxon>
        <taxon>Fungi</taxon>
        <taxon>Dikarya</taxon>
        <taxon>Basidiomycota</taxon>
        <taxon>Agaricomycotina</taxon>
        <taxon>Agaricomycetes</taxon>
        <taxon>Agaricomycetidae</taxon>
        <taxon>Atheliales</taxon>
        <taxon>Atheliaceae</taxon>
        <taxon>Piloderma</taxon>
    </lineage>
</organism>
<accession>A0A0C3BU35</accession>
<dbReference type="SUPFAM" id="SSF51338">
    <property type="entry name" value="Composite domain of metallo-dependent hydrolases"/>
    <property type="match status" value="1"/>
</dbReference>
<keyword evidence="1" id="KW-1133">Transmembrane helix</keyword>
<keyword evidence="1" id="KW-0812">Transmembrane</keyword>
<dbReference type="InterPro" id="IPR011059">
    <property type="entry name" value="Metal-dep_hydrolase_composite"/>
</dbReference>
<dbReference type="EMBL" id="KN832974">
    <property type="protein sequence ID" value="KIM90063.1"/>
    <property type="molecule type" value="Genomic_DNA"/>
</dbReference>
<protein>
    <recommendedName>
        <fullName evidence="2">Amidohydrolase 3 domain-containing protein</fullName>
    </recommendedName>
</protein>